<organism evidence="1 2">
    <name type="scientific">Ferirhizobium litorale</name>
    <dbReference type="NCBI Taxonomy" id="2927786"/>
    <lineage>
        <taxon>Bacteria</taxon>
        <taxon>Pseudomonadati</taxon>
        <taxon>Pseudomonadota</taxon>
        <taxon>Alphaproteobacteria</taxon>
        <taxon>Hyphomicrobiales</taxon>
        <taxon>Rhizobiaceae</taxon>
        <taxon>Ferirhizobium</taxon>
    </lineage>
</organism>
<dbReference type="InterPro" id="IPR034122">
    <property type="entry name" value="Retropepsin-like_bacterial"/>
</dbReference>
<dbReference type="GO" id="GO:0006508">
    <property type="term" value="P:proteolysis"/>
    <property type="evidence" value="ECO:0007669"/>
    <property type="project" value="UniProtKB-KW"/>
</dbReference>
<name>A0AAE3QHD9_9HYPH</name>
<evidence type="ECO:0000313" key="1">
    <source>
        <dbReference type="EMBL" id="MDI7923933.1"/>
    </source>
</evidence>
<dbReference type="Proteomes" id="UP001161580">
    <property type="component" value="Unassembled WGS sequence"/>
</dbReference>
<proteinExistence type="predicted"/>
<sequence length="173" mass="18568">MLARVLFFVGIVAVLAVQLPTILQKYSESVAAEPEPAAEVTVPAPVVYRGNNKVTLRADRQGHYNGIFKINGKPIDGLIDTGATYVAINESTAKHLGFSGNSLDFRHPISTANGQIKAAHVVLSRMEIGGIRVHDVDAVVVRDRSLSSTLVGMSFLKKLDSFSVVGSNLELVQ</sequence>
<dbReference type="GO" id="GO:0004190">
    <property type="term" value="F:aspartic-type endopeptidase activity"/>
    <property type="evidence" value="ECO:0007669"/>
    <property type="project" value="InterPro"/>
</dbReference>
<dbReference type="AlphaFoldDB" id="A0AAE3QHD9"/>
<evidence type="ECO:0000313" key="2">
    <source>
        <dbReference type="Proteomes" id="UP001161580"/>
    </source>
</evidence>
<dbReference type="SUPFAM" id="SSF50630">
    <property type="entry name" value="Acid proteases"/>
    <property type="match status" value="1"/>
</dbReference>
<keyword evidence="1" id="KW-0378">Hydrolase</keyword>
<keyword evidence="1" id="KW-0645">Protease</keyword>
<dbReference type="InterPro" id="IPR011969">
    <property type="entry name" value="Clan_AA_Asp_peptidase_C"/>
</dbReference>
<protein>
    <submittedName>
        <fullName evidence="1">TIGR02281 family clan AA aspartic protease</fullName>
        <ecNumber evidence="1">3.4.23.-</ecNumber>
    </submittedName>
</protein>
<dbReference type="InterPro" id="IPR001969">
    <property type="entry name" value="Aspartic_peptidase_AS"/>
</dbReference>
<dbReference type="RefSeq" id="WP_311787165.1">
    <property type="nucleotide sequence ID" value="NZ_JALDYY010000008.1"/>
</dbReference>
<dbReference type="InterPro" id="IPR021109">
    <property type="entry name" value="Peptidase_aspartic_dom_sf"/>
</dbReference>
<keyword evidence="2" id="KW-1185">Reference proteome</keyword>
<dbReference type="Pfam" id="PF13975">
    <property type="entry name" value="gag-asp_proteas"/>
    <property type="match status" value="1"/>
</dbReference>
<dbReference type="PROSITE" id="PS00141">
    <property type="entry name" value="ASP_PROTEASE"/>
    <property type="match status" value="1"/>
</dbReference>
<dbReference type="CDD" id="cd05483">
    <property type="entry name" value="retropepsin_like_bacteria"/>
    <property type="match status" value="1"/>
</dbReference>
<dbReference type="Gene3D" id="2.40.70.10">
    <property type="entry name" value="Acid Proteases"/>
    <property type="match status" value="1"/>
</dbReference>
<gene>
    <name evidence="1" type="ORF">MRS75_17840</name>
</gene>
<dbReference type="EMBL" id="JALDYZ010000011">
    <property type="protein sequence ID" value="MDI7923933.1"/>
    <property type="molecule type" value="Genomic_DNA"/>
</dbReference>
<dbReference type="NCBIfam" id="TIGR02281">
    <property type="entry name" value="clan_AA_DTGA"/>
    <property type="match status" value="1"/>
</dbReference>
<reference evidence="1" key="1">
    <citation type="submission" date="2022-03" db="EMBL/GenBank/DDBJ databases">
        <title>Fererhizobium litorale gen. nov., sp. nov., isolated from sandy sediments of the Sea of Japan seashore.</title>
        <authorList>
            <person name="Romanenko L."/>
            <person name="Kurilenko V."/>
            <person name="Otstavnykh N."/>
            <person name="Svetashev V."/>
            <person name="Tekutyeva L."/>
            <person name="Isaeva M."/>
            <person name="Mikhailov V."/>
        </authorList>
    </citation>
    <scope>NUCLEOTIDE SEQUENCE</scope>
    <source>
        <strain evidence="1">KMM 9576</strain>
    </source>
</reference>
<accession>A0AAE3QHD9</accession>
<comment type="caution">
    <text evidence="1">The sequence shown here is derived from an EMBL/GenBank/DDBJ whole genome shotgun (WGS) entry which is preliminary data.</text>
</comment>
<dbReference type="EC" id="3.4.23.-" evidence="1"/>